<feature type="region of interest" description="Disordered" evidence="1">
    <location>
        <begin position="24"/>
        <end position="62"/>
    </location>
</feature>
<evidence type="ECO:0000313" key="3">
    <source>
        <dbReference type="Proteomes" id="UP000324222"/>
    </source>
</evidence>
<name>A0A5B7K143_PORTR</name>
<gene>
    <name evidence="2" type="ORF">E2C01_097722</name>
</gene>
<feature type="compositionally biased region" description="Basic and acidic residues" evidence="1">
    <location>
        <begin position="53"/>
        <end position="62"/>
    </location>
</feature>
<keyword evidence="3" id="KW-1185">Reference proteome</keyword>
<feature type="region of interest" description="Disordered" evidence="1">
    <location>
        <begin position="87"/>
        <end position="107"/>
    </location>
</feature>
<accession>A0A5B7K143</accession>
<organism evidence="2 3">
    <name type="scientific">Portunus trituberculatus</name>
    <name type="common">Swimming crab</name>
    <name type="synonym">Neptunus trituberculatus</name>
    <dbReference type="NCBI Taxonomy" id="210409"/>
    <lineage>
        <taxon>Eukaryota</taxon>
        <taxon>Metazoa</taxon>
        <taxon>Ecdysozoa</taxon>
        <taxon>Arthropoda</taxon>
        <taxon>Crustacea</taxon>
        <taxon>Multicrustacea</taxon>
        <taxon>Malacostraca</taxon>
        <taxon>Eumalacostraca</taxon>
        <taxon>Eucarida</taxon>
        <taxon>Decapoda</taxon>
        <taxon>Pleocyemata</taxon>
        <taxon>Brachyura</taxon>
        <taxon>Eubrachyura</taxon>
        <taxon>Portunoidea</taxon>
        <taxon>Portunidae</taxon>
        <taxon>Portuninae</taxon>
        <taxon>Portunus</taxon>
    </lineage>
</organism>
<comment type="caution">
    <text evidence="2">The sequence shown here is derived from an EMBL/GenBank/DDBJ whole genome shotgun (WGS) entry which is preliminary data.</text>
</comment>
<protein>
    <submittedName>
        <fullName evidence="2">Uncharacterized protein</fullName>
    </submittedName>
</protein>
<reference evidence="2 3" key="1">
    <citation type="submission" date="2019-05" db="EMBL/GenBank/DDBJ databases">
        <title>Another draft genome of Portunus trituberculatus and its Hox gene families provides insights of decapod evolution.</title>
        <authorList>
            <person name="Jeong J.-H."/>
            <person name="Song I."/>
            <person name="Kim S."/>
            <person name="Choi T."/>
            <person name="Kim D."/>
            <person name="Ryu S."/>
            <person name="Kim W."/>
        </authorList>
    </citation>
    <scope>NUCLEOTIDE SEQUENCE [LARGE SCALE GENOMIC DNA]</scope>
    <source>
        <tissue evidence="2">Muscle</tissue>
    </source>
</reference>
<sequence length="107" mass="12024">MFEVLAVKASPEINVHVIFYRLDGGHDNDPAATNAPQGIRQDQGKHHSRHQVRHEGGGRRPDWSTAVASACFLSAVETWTLMKQLQSRPNIQSRNERTVKRTARALL</sequence>
<dbReference type="Proteomes" id="UP000324222">
    <property type="component" value="Unassembled WGS sequence"/>
</dbReference>
<evidence type="ECO:0000256" key="1">
    <source>
        <dbReference type="SAM" id="MobiDB-lite"/>
    </source>
</evidence>
<proteinExistence type="predicted"/>
<dbReference type="AlphaFoldDB" id="A0A5B7K143"/>
<evidence type="ECO:0000313" key="2">
    <source>
        <dbReference type="EMBL" id="MPD02163.1"/>
    </source>
</evidence>
<dbReference type="EMBL" id="VSRR010130194">
    <property type="protein sequence ID" value="MPD02163.1"/>
    <property type="molecule type" value="Genomic_DNA"/>
</dbReference>